<evidence type="ECO:0000313" key="2">
    <source>
        <dbReference type="WBParaSite" id="PS1159_v2.g242.t1"/>
    </source>
</evidence>
<name>A0AC35G6J3_9BILA</name>
<sequence length="76" mass="8612">MIIASVHSSIIKPPSYGYSSDPSTVYDDVTNFHNSFNSDIILPEKRALMRLGKRAYMRLGKRAYLRLGKRAPLRLG</sequence>
<organism evidence="1 2">
    <name type="scientific">Panagrolaimus sp. PS1159</name>
    <dbReference type="NCBI Taxonomy" id="55785"/>
    <lineage>
        <taxon>Eukaryota</taxon>
        <taxon>Metazoa</taxon>
        <taxon>Ecdysozoa</taxon>
        <taxon>Nematoda</taxon>
        <taxon>Chromadorea</taxon>
        <taxon>Rhabditida</taxon>
        <taxon>Tylenchina</taxon>
        <taxon>Panagrolaimomorpha</taxon>
        <taxon>Panagrolaimoidea</taxon>
        <taxon>Panagrolaimidae</taxon>
        <taxon>Panagrolaimus</taxon>
    </lineage>
</organism>
<reference evidence="2" key="1">
    <citation type="submission" date="2022-11" db="UniProtKB">
        <authorList>
            <consortium name="WormBaseParasite"/>
        </authorList>
    </citation>
    <scope>IDENTIFICATION</scope>
</reference>
<proteinExistence type="predicted"/>
<evidence type="ECO:0000313" key="1">
    <source>
        <dbReference type="Proteomes" id="UP000887580"/>
    </source>
</evidence>
<dbReference type="Proteomes" id="UP000887580">
    <property type="component" value="Unplaced"/>
</dbReference>
<accession>A0AC35G6J3</accession>
<protein>
    <submittedName>
        <fullName evidence="2">Uncharacterized protein</fullName>
    </submittedName>
</protein>
<dbReference type="WBParaSite" id="PS1159_v2.g242.t1">
    <property type="protein sequence ID" value="PS1159_v2.g242.t1"/>
    <property type="gene ID" value="PS1159_v2.g242"/>
</dbReference>